<organism evidence="2 3">
    <name type="scientific">Candidatus Carbonibacillus altaicus</name>
    <dbReference type="NCBI Taxonomy" id="2163959"/>
    <lineage>
        <taxon>Bacteria</taxon>
        <taxon>Bacillati</taxon>
        <taxon>Bacillota</taxon>
        <taxon>Bacilli</taxon>
        <taxon>Bacillales</taxon>
        <taxon>Candidatus Carbonibacillus</taxon>
    </lineage>
</organism>
<comment type="caution">
    <text evidence="2">The sequence shown here is derived from an EMBL/GenBank/DDBJ whole genome shotgun (WGS) entry which is preliminary data.</text>
</comment>
<evidence type="ECO:0000313" key="3">
    <source>
        <dbReference type="Proteomes" id="UP000244338"/>
    </source>
</evidence>
<dbReference type="EMBL" id="PEBX01000027">
    <property type="protein sequence ID" value="PTQ56464.1"/>
    <property type="molecule type" value="Genomic_DNA"/>
</dbReference>
<evidence type="ECO:0000313" key="2">
    <source>
        <dbReference type="EMBL" id="PTQ56464.1"/>
    </source>
</evidence>
<accession>A0A2R6Y1A5</accession>
<reference evidence="3" key="1">
    <citation type="journal article" date="2018" name="Sci. Rep.">
        <title>Lignite coal burning seam in the remote Altai Mountains harbors a hydrogen-driven thermophilic microbial community.</title>
        <authorList>
            <person name="Kadnikov V.V."/>
            <person name="Mardanov A.V."/>
            <person name="Ivasenko D.A."/>
            <person name="Antsiferov D.V."/>
            <person name="Beletsky A.V."/>
            <person name="Karnachuk O.V."/>
            <person name="Ravin N.V."/>
        </authorList>
    </citation>
    <scope>NUCLEOTIDE SEQUENCE [LARGE SCALE GENOMIC DNA]</scope>
</reference>
<feature type="region of interest" description="Disordered" evidence="1">
    <location>
        <begin position="1"/>
        <end position="24"/>
    </location>
</feature>
<gene>
    <name evidence="2" type="ORF">BSOLF_0171</name>
</gene>
<dbReference type="Proteomes" id="UP000244338">
    <property type="component" value="Unassembled WGS sequence"/>
</dbReference>
<dbReference type="AlphaFoldDB" id="A0A2R6Y1A5"/>
<sequence>MTSHHEMGLPEKIPPLNKSVGGGNMSHKLINQLIMKDTKQ</sequence>
<proteinExistence type="predicted"/>
<name>A0A2R6Y1A5_9BACL</name>
<protein>
    <submittedName>
        <fullName evidence="2">Uncharacterized protein</fullName>
    </submittedName>
</protein>
<evidence type="ECO:0000256" key="1">
    <source>
        <dbReference type="SAM" id="MobiDB-lite"/>
    </source>
</evidence>